<evidence type="ECO:0000313" key="7">
    <source>
        <dbReference type="Proteomes" id="UP000461585"/>
    </source>
</evidence>
<dbReference type="GO" id="GO:0030272">
    <property type="term" value="F:5-formyltetrahydrofolate cyclo-ligase activity"/>
    <property type="evidence" value="ECO:0007669"/>
    <property type="project" value="UniProtKB-EC"/>
</dbReference>
<proteinExistence type="inferred from homology"/>
<dbReference type="Gene3D" id="3.40.50.10420">
    <property type="entry name" value="NagB/RpiA/CoA transferase-like"/>
    <property type="match status" value="1"/>
</dbReference>
<accession>A0A7X5KMT0</accession>
<dbReference type="PANTHER" id="PTHR23407">
    <property type="entry name" value="ATPASE INHIBITOR/5-FORMYLTETRAHYDROFOLATE CYCLO-LIGASE"/>
    <property type="match status" value="1"/>
</dbReference>
<keyword evidence="2 4" id="KW-0547">Nucleotide-binding</keyword>
<dbReference type="AlphaFoldDB" id="A0A7X5KMT0"/>
<dbReference type="EMBL" id="JAAEEH010000029">
    <property type="protein sequence ID" value="NDL68149.1"/>
    <property type="molecule type" value="Genomic_DNA"/>
</dbReference>
<keyword evidence="5" id="KW-0460">Magnesium</keyword>
<dbReference type="NCBIfam" id="TIGR02727">
    <property type="entry name" value="MTHFS_bact"/>
    <property type="match status" value="1"/>
</dbReference>
<evidence type="ECO:0000256" key="4">
    <source>
        <dbReference type="PIRSR" id="PIRSR006806-1"/>
    </source>
</evidence>
<evidence type="ECO:0000256" key="1">
    <source>
        <dbReference type="ARBA" id="ARBA00010638"/>
    </source>
</evidence>
<dbReference type="Pfam" id="PF01812">
    <property type="entry name" value="5-FTHF_cyc-lig"/>
    <property type="match status" value="1"/>
</dbReference>
<keyword evidence="5" id="KW-0479">Metal-binding</keyword>
<name>A0A7X5KMT0_9FIRM</name>
<dbReference type="InterPro" id="IPR002698">
    <property type="entry name" value="FTHF_cligase"/>
</dbReference>
<comment type="catalytic activity">
    <reaction evidence="5">
        <text>(6S)-5-formyl-5,6,7,8-tetrahydrofolate + ATP = (6R)-5,10-methenyltetrahydrofolate + ADP + phosphate</text>
        <dbReference type="Rhea" id="RHEA:10488"/>
        <dbReference type="ChEBI" id="CHEBI:30616"/>
        <dbReference type="ChEBI" id="CHEBI:43474"/>
        <dbReference type="ChEBI" id="CHEBI:57455"/>
        <dbReference type="ChEBI" id="CHEBI:57457"/>
        <dbReference type="ChEBI" id="CHEBI:456216"/>
        <dbReference type="EC" id="6.3.3.2"/>
    </reaction>
</comment>
<dbReference type="InterPro" id="IPR024185">
    <property type="entry name" value="FTHF_cligase-like_sf"/>
</dbReference>
<protein>
    <recommendedName>
        <fullName evidence="5">5-formyltetrahydrofolate cyclo-ligase</fullName>
        <ecNumber evidence="5">6.3.3.2</ecNumber>
    </recommendedName>
</protein>
<dbReference type="Proteomes" id="UP000461585">
    <property type="component" value="Unassembled WGS sequence"/>
</dbReference>
<dbReference type="GO" id="GO:0009396">
    <property type="term" value="P:folic acid-containing compound biosynthetic process"/>
    <property type="evidence" value="ECO:0007669"/>
    <property type="project" value="TreeGrafter"/>
</dbReference>
<dbReference type="PANTHER" id="PTHR23407:SF1">
    <property type="entry name" value="5-FORMYLTETRAHYDROFOLATE CYCLO-LIGASE"/>
    <property type="match status" value="1"/>
</dbReference>
<feature type="binding site" evidence="4">
    <location>
        <begin position="3"/>
        <end position="7"/>
    </location>
    <ligand>
        <name>ATP</name>
        <dbReference type="ChEBI" id="CHEBI:30616"/>
    </ligand>
</feature>
<sequence>MGKRELRREVLGIRKGMGASRLQEESGLLVRRILAEVCYQSAGRILVYRSMPGEVQTDLLIRTALADGKEVCCPRVLDKQRMEFYAIEGLEGFVRSPFGVLEPAGEGEPAVPDRNTLVVVPGLAFDPRGNRLGYGGGYYDRYLQAHPHRLAWIALAYDFQLFPEIPAEPFDIPMDVVLTPKKRIQPG</sequence>
<dbReference type="RefSeq" id="WP_162370874.1">
    <property type="nucleotide sequence ID" value="NZ_JAAEEH010000029.1"/>
</dbReference>
<feature type="binding site" evidence="4">
    <location>
        <begin position="131"/>
        <end position="139"/>
    </location>
    <ligand>
        <name>ATP</name>
        <dbReference type="ChEBI" id="CHEBI:30616"/>
    </ligand>
</feature>
<evidence type="ECO:0000256" key="5">
    <source>
        <dbReference type="RuleBase" id="RU361279"/>
    </source>
</evidence>
<dbReference type="GO" id="GO:0035999">
    <property type="term" value="P:tetrahydrofolate interconversion"/>
    <property type="evidence" value="ECO:0007669"/>
    <property type="project" value="TreeGrafter"/>
</dbReference>
<comment type="caution">
    <text evidence="6">The sequence shown here is derived from an EMBL/GenBank/DDBJ whole genome shotgun (WGS) entry which is preliminary data.</text>
</comment>
<gene>
    <name evidence="6" type="ORF">GXN74_10390</name>
</gene>
<dbReference type="GO" id="GO:0046872">
    <property type="term" value="F:metal ion binding"/>
    <property type="evidence" value="ECO:0007669"/>
    <property type="project" value="UniProtKB-KW"/>
</dbReference>
<reference evidence="6 7" key="1">
    <citation type="submission" date="2020-01" db="EMBL/GenBank/DDBJ databases">
        <title>Anaeroalcalibacter tamaniensis gen. nov., sp. nov., moderately halophilic strictly anaerobic fermenter bacterium from mud volcano of Taman peninsula.</title>
        <authorList>
            <person name="Frolova A."/>
            <person name="Merkel A.Y."/>
            <person name="Slobodkin A.I."/>
        </authorList>
    </citation>
    <scope>NUCLEOTIDE SEQUENCE [LARGE SCALE GENOMIC DNA]</scope>
    <source>
        <strain evidence="6 7">F-3ap</strain>
    </source>
</reference>
<dbReference type="InterPro" id="IPR037171">
    <property type="entry name" value="NagB/RpiA_transferase-like"/>
</dbReference>
<evidence type="ECO:0000313" key="6">
    <source>
        <dbReference type="EMBL" id="NDL68149.1"/>
    </source>
</evidence>
<comment type="cofactor">
    <cofactor evidence="5">
        <name>Mg(2+)</name>
        <dbReference type="ChEBI" id="CHEBI:18420"/>
    </cofactor>
</comment>
<dbReference type="GO" id="GO:0005524">
    <property type="term" value="F:ATP binding"/>
    <property type="evidence" value="ECO:0007669"/>
    <property type="project" value="UniProtKB-KW"/>
</dbReference>
<organism evidence="6 7">
    <name type="scientific">Anaerotalea alkaliphila</name>
    <dbReference type="NCBI Taxonomy" id="2662126"/>
    <lineage>
        <taxon>Bacteria</taxon>
        <taxon>Bacillati</taxon>
        <taxon>Bacillota</taxon>
        <taxon>Clostridia</taxon>
        <taxon>Eubacteriales</taxon>
        <taxon>Anaerotalea</taxon>
    </lineage>
</organism>
<comment type="similarity">
    <text evidence="1 5">Belongs to the 5-formyltetrahydrofolate cyclo-ligase family.</text>
</comment>
<dbReference type="SUPFAM" id="SSF100950">
    <property type="entry name" value="NagB/RpiA/CoA transferase-like"/>
    <property type="match status" value="1"/>
</dbReference>
<keyword evidence="3 4" id="KW-0067">ATP-binding</keyword>
<dbReference type="PIRSF" id="PIRSF006806">
    <property type="entry name" value="FTHF_cligase"/>
    <property type="match status" value="1"/>
</dbReference>
<feature type="binding site" evidence="4">
    <location>
        <position position="54"/>
    </location>
    <ligand>
        <name>substrate</name>
    </ligand>
</feature>
<evidence type="ECO:0000256" key="2">
    <source>
        <dbReference type="ARBA" id="ARBA00022741"/>
    </source>
</evidence>
<dbReference type="EC" id="6.3.3.2" evidence="5"/>
<evidence type="ECO:0000256" key="3">
    <source>
        <dbReference type="ARBA" id="ARBA00022840"/>
    </source>
</evidence>
<keyword evidence="7" id="KW-1185">Reference proteome</keyword>
<keyword evidence="6" id="KW-0436">Ligase</keyword>